<gene>
    <name evidence="2" type="ORF">FHP91_02690</name>
</gene>
<evidence type="ECO:0000313" key="2">
    <source>
        <dbReference type="EMBL" id="TVO58591.1"/>
    </source>
</evidence>
<keyword evidence="3" id="KW-1185">Reference proteome</keyword>
<feature type="signal peptide" evidence="1">
    <location>
        <begin position="1"/>
        <end position="22"/>
    </location>
</feature>
<feature type="chain" id="PRO_5022078057" evidence="1">
    <location>
        <begin position="23"/>
        <end position="426"/>
    </location>
</feature>
<reference evidence="2 3" key="1">
    <citation type="submission" date="2019-07" db="EMBL/GenBank/DDBJ databases">
        <title>The pathways for chlorine oxyanion respiration interact through the shared metabolite chlorate.</title>
        <authorList>
            <person name="Barnum T.P."/>
            <person name="Cheng Y."/>
            <person name="Hill K.A."/>
            <person name="Lucas L.N."/>
            <person name="Carlson H.K."/>
            <person name="Coates J.D."/>
        </authorList>
    </citation>
    <scope>NUCLEOTIDE SEQUENCE [LARGE SCALE GENOMIC DNA]</scope>
    <source>
        <strain evidence="2 3">SFB-3</strain>
    </source>
</reference>
<comment type="caution">
    <text evidence="2">The sequence shown here is derived from an EMBL/GenBank/DDBJ whole genome shotgun (WGS) entry which is preliminary data.</text>
</comment>
<dbReference type="AlphaFoldDB" id="A0A557R0A6"/>
<dbReference type="OrthoDB" id="9975294at2"/>
<protein>
    <submittedName>
        <fullName evidence="2">Uncharacterized protein</fullName>
    </submittedName>
</protein>
<accession>A0A557R0A6</accession>
<dbReference type="EMBL" id="VMNK01000003">
    <property type="protein sequence ID" value="TVO58591.1"/>
    <property type="molecule type" value="Genomic_DNA"/>
</dbReference>
<evidence type="ECO:0000256" key="1">
    <source>
        <dbReference type="SAM" id="SignalP"/>
    </source>
</evidence>
<dbReference type="Proteomes" id="UP000319502">
    <property type="component" value="Unassembled WGS sequence"/>
</dbReference>
<proteinExistence type="predicted"/>
<keyword evidence="1" id="KW-0732">Signal</keyword>
<name>A0A557R0A6_9RHOO</name>
<sequence>MPHFSKTLLTCLAVFVSSVALAQNVAKPPVGGTYQEIKTWHERLLTTAPSLSQRQAGMRAVVRSGPLGQRGLQRIFNNFEGRLALDPRIPGVERNARLLASSSKSQRKGYVREVLYAANIHADRRFELIEMGRKLDRPWGKTDADILFRHKKTARVVRLEVKDYSLRSQVTNEAKLKHQISKMTKEARLTGEQQVWINRRSVTPEIHRYATRRGVMVLSNVGTGRQLPIGTTRFADALTRIERSVAPTPASTSRWSIQGGFPVVRLATVNSNNLVRRAAAAPALRHGIVRASSGRSAWGSVSNRLSNSQAPRIASGLALATATIFAADLATDWMEYRRGMISSVRMWQIATAKSAIAASAAGGGYAGATVCGLATANPWASAGCGLAGAAAGGALANWSFGGLLKSDTAKEISRYRRDALKLRYGI</sequence>
<organism evidence="2 3">
    <name type="scientific">Denitromonas halophila</name>
    <dbReference type="NCBI Taxonomy" id="1629404"/>
    <lineage>
        <taxon>Bacteria</taxon>
        <taxon>Pseudomonadati</taxon>
        <taxon>Pseudomonadota</taxon>
        <taxon>Betaproteobacteria</taxon>
        <taxon>Rhodocyclales</taxon>
        <taxon>Zoogloeaceae</taxon>
        <taxon>Denitromonas</taxon>
    </lineage>
</organism>
<evidence type="ECO:0000313" key="3">
    <source>
        <dbReference type="Proteomes" id="UP000319502"/>
    </source>
</evidence>
<dbReference type="RefSeq" id="WP_144308127.1">
    <property type="nucleotide sequence ID" value="NZ_VMNK01000003.1"/>
</dbReference>